<comment type="caution">
    <text evidence="3">The sequence shown here is derived from an EMBL/GenBank/DDBJ whole genome shotgun (WGS) entry which is preliminary data.</text>
</comment>
<dbReference type="PANTHER" id="PTHR13843">
    <property type="entry name" value="MICROTUBULE-ASSOCIATED PROTEIN"/>
    <property type="match status" value="1"/>
</dbReference>
<feature type="domain" description="Microtubule-associated protein 1A/B/S-like MBL-like" evidence="2">
    <location>
        <begin position="3"/>
        <end position="181"/>
    </location>
</feature>
<gene>
    <name evidence="3" type="ORF">WMY93_016630</name>
</gene>
<dbReference type="PANTHER" id="PTHR13843:SF11">
    <property type="entry name" value="MICROTUBULE-ASSOCIATED PROTEIN 1S"/>
    <property type="match status" value="1"/>
</dbReference>
<dbReference type="GO" id="GO:0008017">
    <property type="term" value="F:microtubule binding"/>
    <property type="evidence" value="ECO:0007669"/>
    <property type="project" value="InterPro"/>
</dbReference>
<dbReference type="GO" id="GO:0005829">
    <property type="term" value="C:cytosol"/>
    <property type="evidence" value="ECO:0007669"/>
    <property type="project" value="TreeGrafter"/>
</dbReference>
<evidence type="ECO:0000256" key="1">
    <source>
        <dbReference type="SAM" id="MobiDB-lite"/>
    </source>
</evidence>
<evidence type="ECO:0000313" key="3">
    <source>
        <dbReference type="EMBL" id="KAK7904023.1"/>
    </source>
</evidence>
<dbReference type="InterPro" id="IPR057480">
    <property type="entry name" value="MAP1A/B/S-like_MBL"/>
</dbReference>
<dbReference type="GO" id="GO:0003779">
    <property type="term" value="F:actin binding"/>
    <property type="evidence" value="ECO:0007669"/>
    <property type="project" value="TreeGrafter"/>
</dbReference>
<dbReference type="GO" id="GO:0043025">
    <property type="term" value="C:neuronal cell body"/>
    <property type="evidence" value="ECO:0007669"/>
    <property type="project" value="TreeGrafter"/>
</dbReference>
<evidence type="ECO:0000259" key="2">
    <source>
        <dbReference type="Pfam" id="PF25281"/>
    </source>
</evidence>
<feature type="region of interest" description="Disordered" evidence="1">
    <location>
        <begin position="219"/>
        <end position="244"/>
    </location>
</feature>
<dbReference type="Proteomes" id="UP001460270">
    <property type="component" value="Unassembled WGS sequence"/>
</dbReference>
<dbReference type="EMBL" id="JBBPFD010000012">
    <property type="protein sequence ID" value="KAK7904023.1"/>
    <property type="molecule type" value="Genomic_DNA"/>
</dbReference>
<evidence type="ECO:0000313" key="4">
    <source>
        <dbReference type="Proteomes" id="UP001460270"/>
    </source>
</evidence>
<protein>
    <recommendedName>
        <fullName evidence="2">Microtubule-associated protein 1A/B/S-like MBL-like domain-containing protein</fullName>
    </recommendedName>
</protein>
<dbReference type="AlphaFoldDB" id="A0AAW0NNQ4"/>
<dbReference type="GO" id="GO:0045202">
    <property type="term" value="C:synapse"/>
    <property type="evidence" value="ECO:0007669"/>
    <property type="project" value="TreeGrafter"/>
</dbReference>
<dbReference type="GO" id="GO:0000226">
    <property type="term" value="P:microtubule cytoskeleton organization"/>
    <property type="evidence" value="ECO:0007669"/>
    <property type="project" value="InterPro"/>
</dbReference>
<accession>A0AAW0NNQ4</accession>
<dbReference type="GO" id="GO:0005874">
    <property type="term" value="C:microtubule"/>
    <property type="evidence" value="ECO:0007669"/>
    <property type="project" value="InterPro"/>
</dbReference>
<organism evidence="3 4">
    <name type="scientific">Mugilogobius chulae</name>
    <name type="common">yellowstripe goby</name>
    <dbReference type="NCBI Taxonomy" id="88201"/>
    <lineage>
        <taxon>Eukaryota</taxon>
        <taxon>Metazoa</taxon>
        <taxon>Chordata</taxon>
        <taxon>Craniata</taxon>
        <taxon>Vertebrata</taxon>
        <taxon>Euteleostomi</taxon>
        <taxon>Actinopterygii</taxon>
        <taxon>Neopterygii</taxon>
        <taxon>Teleostei</taxon>
        <taxon>Neoteleostei</taxon>
        <taxon>Acanthomorphata</taxon>
        <taxon>Gobiaria</taxon>
        <taxon>Gobiiformes</taxon>
        <taxon>Gobioidei</taxon>
        <taxon>Gobiidae</taxon>
        <taxon>Gobionellinae</taxon>
        <taxon>Mugilogobius</taxon>
    </lineage>
</organism>
<keyword evidence="4" id="KW-1185">Reference proteome</keyword>
<proteinExistence type="predicted"/>
<dbReference type="GO" id="GO:0031114">
    <property type="term" value="P:regulation of microtubule depolymerization"/>
    <property type="evidence" value="ECO:0007669"/>
    <property type="project" value="TreeGrafter"/>
</dbReference>
<feature type="compositionally biased region" description="Basic and acidic residues" evidence="1">
    <location>
        <begin position="228"/>
        <end position="239"/>
    </location>
</feature>
<sequence length="261" mass="28936">MGENLLGVNAFLQRKVSEMELRADVKEDSSKRLISPELGVVFFNAPNRLQPELHTTEETDIKPHPMVRPNTAPIEPMTLFQKMGVGQLDLYIISPSKNSQEYQTFMQSWPDAGSSGSKSLPLSALASVCALLVWHPACPQEKVVRVLFPGVTPQAKLIQGLEKLKGLAFLQKATVTTGDLERSGAEKKSKRADSQDSVKSVGKDIRKIVKTVKEDAKEKGKIMNGVDKTAKKEPKKTTSTDRNTLRKRILGERKSIKMKIL</sequence>
<dbReference type="GO" id="GO:0005875">
    <property type="term" value="C:microtubule associated complex"/>
    <property type="evidence" value="ECO:0007669"/>
    <property type="project" value="TreeGrafter"/>
</dbReference>
<dbReference type="GO" id="GO:0030425">
    <property type="term" value="C:dendrite"/>
    <property type="evidence" value="ECO:0007669"/>
    <property type="project" value="TreeGrafter"/>
</dbReference>
<dbReference type="InterPro" id="IPR026074">
    <property type="entry name" value="MAP1"/>
</dbReference>
<dbReference type="GO" id="GO:0007409">
    <property type="term" value="P:axonogenesis"/>
    <property type="evidence" value="ECO:0007669"/>
    <property type="project" value="TreeGrafter"/>
</dbReference>
<reference evidence="4" key="1">
    <citation type="submission" date="2024-04" db="EMBL/GenBank/DDBJ databases">
        <title>Salinicola lusitanus LLJ914,a marine bacterium isolated from the Okinawa Trough.</title>
        <authorList>
            <person name="Li J."/>
        </authorList>
    </citation>
    <scope>NUCLEOTIDE SEQUENCE [LARGE SCALE GENOMIC DNA]</scope>
</reference>
<feature type="region of interest" description="Disordered" evidence="1">
    <location>
        <begin position="180"/>
        <end position="199"/>
    </location>
</feature>
<dbReference type="GO" id="GO:0016358">
    <property type="term" value="P:dendrite development"/>
    <property type="evidence" value="ECO:0007669"/>
    <property type="project" value="TreeGrafter"/>
</dbReference>
<name>A0AAW0NNQ4_9GOBI</name>
<dbReference type="Pfam" id="PF25281">
    <property type="entry name" value="MBL_MAP1B"/>
    <property type="match status" value="1"/>
</dbReference>